<feature type="region of interest" description="Disordered" evidence="22">
    <location>
        <begin position="879"/>
        <end position="916"/>
    </location>
</feature>
<evidence type="ECO:0000256" key="16">
    <source>
        <dbReference type="ARBA" id="ARBA00023136"/>
    </source>
</evidence>
<evidence type="ECO:0000256" key="15">
    <source>
        <dbReference type="ARBA" id="ARBA00022989"/>
    </source>
</evidence>
<feature type="domain" description="Protein kinase" evidence="25">
    <location>
        <begin position="573"/>
        <end position="844"/>
    </location>
</feature>
<dbReference type="PANTHER" id="PTHR47986:SF29">
    <property type="entry name" value="RECEPTOR PROTEIN KINASE TMK1"/>
    <property type="match status" value="1"/>
</dbReference>
<dbReference type="InterPro" id="IPR001245">
    <property type="entry name" value="Ser-Thr/Tyr_kinase_cat_dom"/>
</dbReference>
<feature type="region of interest" description="Disordered" evidence="22">
    <location>
        <begin position="456"/>
        <end position="491"/>
    </location>
</feature>
<dbReference type="InterPro" id="IPR011009">
    <property type="entry name" value="Kinase-like_dom_sf"/>
</dbReference>
<protein>
    <recommendedName>
        <fullName evidence="4">non-specific serine/threonine protein kinase</fullName>
        <ecNumber evidence="4">2.7.11.1</ecNumber>
    </recommendedName>
</protein>
<evidence type="ECO:0000256" key="3">
    <source>
        <dbReference type="ARBA" id="ARBA00008684"/>
    </source>
</evidence>
<feature type="binding site" evidence="21">
    <location>
        <position position="601"/>
    </location>
    <ligand>
        <name>ATP</name>
        <dbReference type="ChEBI" id="CHEBI:30616"/>
    </ligand>
</feature>
<keyword evidence="17" id="KW-0675">Receptor</keyword>
<dbReference type="InterPro" id="IPR008271">
    <property type="entry name" value="Ser/Thr_kinase_AS"/>
</dbReference>
<evidence type="ECO:0000256" key="4">
    <source>
        <dbReference type="ARBA" id="ARBA00012513"/>
    </source>
</evidence>
<evidence type="ECO:0000256" key="23">
    <source>
        <dbReference type="SAM" id="Phobius"/>
    </source>
</evidence>
<evidence type="ECO:0000256" key="1">
    <source>
        <dbReference type="ARBA" id="ARBA00004162"/>
    </source>
</evidence>
<name>A0A7I8KUQ2_SPIIN</name>
<keyword evidence="18" id="KW-0325">Glycoprotein</keyword>
<comment type="catalytic activity">
    <reaction evidence="20">
        <text>L-seryl-[protein] + ATP = O-phospho-L-seryl-[protein] + ADP + H(+)</text>
        <dbReference type="Rhea" id="RHEA:17989"/>
        <dbReference type="Rhea" id="RHEA-COMP:9863"/>
        <dbReference type="Rhea" id="RHEA-COMP:11604"/>
        <dbReference type="ChEBI" id="CHEBI:15378"/>
        <dbReference type="ChEBI" id="CHEBI:29999"/>
        <dbReference type="ChEBI" id="CHEBI:30616"/>
        <dbReference type="ChEBI" id="CHEBI:83421"/>
        <dbReference type="ChEBI" id="CHEBI:456216"/>
        <dbReference type="EC" id="2.7.11.1"/>
    </reaction>
</comment>
<feature type="transmembrane region" description="Helical" evidence="23">
    <location>
        <begin position="500"/>
        <end position="521"/>
    </location>
</feature>
<evidence type="ECO:0000256" key="5">
    <source>
        <dbReference type="ARBA" id="ARBA00022527"/>
    </source>
</evidence>
<evidence type="ECO:0000313" key="26">
    <source>
        <dbReference type="EMBL" id="CAA7400828.1"/>
    </source>
</evidence>
<dbReference type="PANTHER" id="PTHR47986">
    <property type="entry name" value="OSJNBA0070M12.3 PROTEIN"/>
    <property type="match status" value="1"/>
</dbReference>
<dbReference type="SUPFAM" id="SSF56112">
    <property type="entry name" value="Protein kinase-like (PK-like)"/>
    <property type="match status" value="1"/>
</dbReference>
<dbReference type="AlphaFoldDB" id="A0A7I8KUQ2"/>
<dbReference type="SMART" id="SM00369">
    <property type="entry name" value="LRR_TYP"/>
    <property type="match status" value="4"/>
</dbReference>
<evidence type="ECO:0000256" key="12">
    <source>
        <dbReference type="ARBA" id="ARBA00022741"/>
    </source>
</evidence>
<dbReference type="Gene3D" id="3.30.200.20">
    <property type="entry name" value="Phosphorylase Kinase, domain 1"/>
    <property type="match status" value="1"/>
</dbReference>
<sequence length="916" mass="96650">MATRKPTGGAGLLLGAILAVVFLAGLAATQQTSAGDAAAMRAVAQGLLGAVESLGWSVGGNPCEWRFVSCSGGRVTAIQIGNRSVAGELSPAIRNLTALVRLELQDNRIAGPLPSLAGLAALQILILHGNLFSSVPVDLFSGLSALQAVNLDGNPFAPWEIPRSLTDAAALVNFSANSANVSGEIPDFFPTAFPGLSVIALSFNLLRGEIPASFAGAASLRTLWLNSQRGTPRLSGAVAVVANMTSLTQLWLHSNEFSGPLPDFSGLAAMEDLQLRDNRFSGPVPSSLLSLPALKKVTLANNLFQGPVPVFPESIANEVDLDPGRQSFCRPVPGDCDPRVTALLLIAGSFGWPRSFAEGWKKNDPCARWPGITCSGDGEVTVVSLRKRGLSGSISPEFARLKSLRRILLGGNNITGTIPASLAALPALEELDVSDNQLSGRVPAFRARVLVTTAGNPGIGNDGGGGAVPSSRGSNASAADEGGAAPSAARVTSPSTLTGAIAGSLAGGVLGVALFGLFCLYKRKHRHSGRVESPSAAATLRRQSDMLKLSPSGDGGGGMLIPIEVLREVTGGFSEERVLGRGGFGTVYRGDLPDGTKVAVKRMEAAAAAVAGCKGLREFAAEIEVLTRVRHRNLVSLLGYCLDGGERILVYEYMQQGTLAKHLLHWKEEGVAALCWKRRVAIALDVARGVEYLHSLAHRSFVHRDLKPSNILLGEDMKAKVADFGLVRPAAAAAEETRLAGTFGVTTKADVFSFGVILMEMVTGRRALDESRPEENAHLVEWFRRVMQRRRGRRVEELVDPAIELDGETAAGVERVCELAGHCCSHEPMQRPEMGHAVNVLSSLAESWRPVDSDGEETCGIDLTMTLPQALMRWQACEDDDDEDIPPTVRTGADDYQSSVPTGPAGFANSTSPDGR</sequence>
<evidence type="ECO:0000256" key="10">
    <source>
        <dbReference type="ARBA" id="ARBA00022729"/>
    </source>
</evidence>
<dbReference type="PROSITE" id="PS50011">
    <property type="entry name" value="PROTEIN_KINASE_DOM"/>
    <property type="match status" value="1"/>
</dbReference>
<feature type="compositionally biased region" description="Gly residues" evidence="22">
    <location>
        <begin position="457"/>
        <end position="467"/>
    </location>
</feature>
<dbReference type="EC" id="2.7.11.1" evidence="4"/>
<dbReference type="Pfam" id="PF08263">
    <property type="entry name" value="LRRNT_2"/>
    <property type="match status" value="2"/>
</dbReference>
<keyword evidence="13" id="KW-0418">Kinase</keyword>
<dbReference type="OrthoDB" id="1607253at2759"/>
<dbReference type="PROSITE" id="PS00108">
    <property type="entry name" value="PROTEIN_KINASE_ST"/>
    <property type="match status" value="1"/>
</dbReference>
<keyword evidence="8" id="KW-0808">Transferase</keyword>
<dbReference type="SUPFAM" id="SSF52058">
    <property type="entry name" value="L domain-like"/>
    <property type="match status" value="1"/>
</dbReference>
<dbReference type="InterPro" id="IPR032675">
    <property type="entry name" value="LRR_dom_sf"/>
</dbReference>
<dbReference type="Gene3D" id="1.10.510.10">
    <property type="entry name" value="Transferase(Phosphotransferase) domain 1"/>
    <property type="match status" value="1"/>
</dbReference>
<evidence type="ECO:0000313" key="27">
    <source>
        <dbReference type="Proteomes" id="UP000663760"/>
    </source>
</evidence>
<feature type="compositionally biased region" description="Low complexity" evidence="22">
    <location>
        <begin position="473"/>
        <end position="489"/>
    </location>
</feature>
<comment type="catalytic activity">
    <reaction evidence="19">
        <text>L-threonyl-[protein] + ATP = O-phospho-L-threonyl-[protein] + ADP + H(+)</text>
        <dbReference type="Rhea" id="RHEA:46608"/>
        <dbReference type="Rhea" id="RHEA-COMP:11060"/>
        <dbReference type="Rhea" id="RHEA-COMP:11605"/>
        <dbReference type="ChEBI" id="CHEBI:15378"/>
        <dbReference type="ChEBI" id="CHEBI:30013"/>
        <dbReference type="ChEBI" id="CHEBI:30616"/>
        <dbReference type="ChEBI" id="CHEBI:61977"/>
        <dbReference type="ChEBI" id="CHEBI:456216"/>
        <dbReference type="EC" id="2.7.11.1"/>
    </reaction>
</comment>
<dbReference type="InterPro" id="IPR001611">
    <property type="entry name" value="Leu-rich_rpt"/>
</dbReference>
<evidence type="ECO:0000256" key="8">
    <source>
        <dbReference type="ARBA" id="ARBA00022679"/>
    </source>
</evidence>
<dbReference type="FunFam" id="3.80.10.10:FF:000129">
    <property type="entry name" value="Leucine-rich repeat receptor-like kinase"/>
    <property type="match status" value="1"/>
</dbReference>
<keyword evidence="7" id="KW-0433">Leucine-rich repeat</keyword>
<keyword evidence="9 23" id="KW-0812">Transmembrane</keyword>
<evidence type="ECO:0000256" key="21">
    <source>
        <dbReference type="PROSITE-ProRule" id="PRU10141"/>
    </source>
</evidence>
<evidence type="ECO:0000256" key="18">
    <source>
        <dbReference type="ARBA" id="ARBA00023180"/>
    </source>
</evidence>
<gene>
    <name evidence="26" type="ORF">SI8410_08011506</name>
</gene>
<keyword evidence="11" id="KW-0677">Repeat</keyword>
<dbReference type="Pfam" id="PF07714">
    <property type="entry name" value="PK_Tyr_Ser-Thr"/>
    <property type="match status" value="1"/>
</dbReference>
<dbReference type="FunFam" id="3.30.200.20:FF:000309">
    <property type="entry name" value="Leucine-rich repeat receptor protein kinase MSP1"/>
    <property type="match status" value="1"/>
</dbReference>
<keyword evidence="10 24" id="KW-0732">Signal</keyword>
<comment type="similarity">
    <text evidence="3">Belongs to the protein kinase superfamily. Ser/Thr protein kinase family.</text>
</comment>
<dbReference type="InterPro" id="IPR052422">
    <property type="entry name" value="Auxin_Ser/Thr_Kinase"/>
</dbReference>
<dbReference type="InterPro" id="IPR003591">
    <property type="entry name" value="Leu-rich_rpt_typical-subtyp"/>
</dbReference>
<evidence type="ECO:0000259" key="25">
    <source>
        <dbReference type="PROSITE" id="PS50011"/>
    </source>
</evidence>
<evidence type="ECO:0000256" key="22">
    <source>
        <dbReference type="SAM" id="MobiDB-lite"/>
    </source>
</evidence>
<organism evidence="26 27">
    <name type="scientific">Spirodela intermedia</name>
    <name type="common">Intermediate duckweed</name>
    <dbReference type="NCBI Taxonomy" id="51605"/>
    <lineage>
        <taxon>Eukaryota</taxon>
        <taxon>Viridiplantae</taxon>
        <taxon>Streptophyta</taxon>
        <taxon>Embryophyta</taxon>
        <taxon>Tracheophyta</taxon>
        <taxon>Spermatophyta</taxon>
        <taxon>Magnoliopsida</taxon>
        <taxon>Liliopsida</taxon>
        <taxon>Araceae</taxon>
        <taxon>Lemnoideae</taxon>
        <taxon>Spirodela</taxon>
    </lineage>
</organism>
<dbReference type="GO" id="GO:0005886">
    <property type="term" value="C:plasma membrane"/>
    <property type="evidence" value="ECO:0007669"/>
    <property type="project" value="UniProtKB-SubCell"/>
</dbReference>
<dbReference type="Pfam" id="PF00560">
    <property type="entry name" value="LRR_1"/>
    <property type="match status" value="1"/>
</dbReference>
<keyword evidence="12 21" id="KW-0547">Nucleotide-binding</keyword>
<feature type="signal peptide" evidence="24">
    <location>
        <begin position="1"/>
        <end position="29"/>
    </location>
</feature>
<evidence type="ECO:0000256" key="14">
    <source>
        <dbReference type="ARBA" id="ARBA00022840"/>
    </source>
</evidence>
<keyword evidence="15 23" id="KW-1133">Transmembrane helix</keyword>
<reference evidence="26" key="1">
    <citation type="submission" date="2020-02" db="EMBL/GenBank/DDBJ databases">
        <authorList>
            <person name="Scholz U."/>
            <person name="Mascher M."/>
            <person name="Fiebig A."/>
        </authorList>
    </citation>
    <scope>NUCLEOTIDE SEQUENCE</scope>
</reference>
<keyword evidence="27" id="KW-1185">Reference proteome</keyword>
<dbReference type="InterPro" id="IPR017441">
    <property type="entry name" value="Protein_kinase_ATP_BS"/>
</dbReference>
<keyword evidence="6" id="KW-0597">Phosphoprotein</keyword>
<dbReference type="PROSITE" id="PS00107">
    <property type="entry name" value="PROTEIN_KINASE_ATP"/>
    <property type="match status" value="1"/>
</dbReference>
<evidence type="ECO:0000256" key="9">
    <source>
        <dbReference type="ARBA" id="ARBA00022692"/>
    </source>
</evidence>
<proteinExistence type="inferred from homology"/>
<evidence type="ECO:0000256" key="20">
    <source>
        <dbReference type="ARBA" id="ARBA00048679"/>
    </source>
</evidence>
<dbReference type="GO" id="GO:0004674">
    <property type="term" value="F:protein serine/threonine kinase activity"/>
    <property type="evidence" value="ECO:0007669"/>
    <property type="project" value="UniProtKB-KW"/>
</dbReference>
<dbReference type="GO" id="GO:0005524">
    <property type="term" value="F:ATP binding"/>
    <property type="evidence" value="ECO:0007669"/>
    <property type="project" value="UniProtKB-UniRule"/>
</dbReference>
<keyword evidence="14 21" id="KW-0067">ATP-binding</keyword>
<comment type="subcellular location">
    <subcellularLocation>
        <location evidence="1">Cell membrane</location>
        <topology evidence="1">Single-pass membrane protein</topology>
    </subcellularLocation>
    <subcellularLocation>
        <location evidence="2">Membrane</location>
        <topology evidence="2">Single-pass type I membrane protein</topology>
    </subcellularLocation>
</comment>
<dbReference type="Gene3D" id="3.80.10.10">
    <property type="entry name" value="Ribonuclease Inhibitor"/>
    <property type="match status" value="2"/>
</dbReference>
<dbReference type="Proteomes" id="UP000663760">
    <property type="component" value="Chromosome 8"/>
</dbReference>
<keyword evidence="5" id="KW-0723">Serine/threonine-protein kinase</keyword>
<dbReference type="SMART" id="SM00220">
    <property type="entry name" value="S_TKc"/>
    <property type="match status" value="1"/>
</dbReference>
<accession>A0A7I8KUQ2</accession>
<dbReference type="FunFam" id="3.80.10.10:FF:000190">
    <property type="entry name" value="Receptor-like kinase TMK4"/>
    <property type="match status" value="1"/>
</dbReference>
<dbReference type="InterPro" id="IPR013210">
    <property type="entry name" value="LRR_N_plant-typ"/>
</dbReference>
<evidence type="ECO:0000256" key="13">
    <source>
        <dbReference type="ARBA" id="ARBA00022777"/>
    </source>
</evidence>
<feature type="chain" id="PRO_5029712274" description="non-specific serine/threonine protein kinase" evidence="24">
    <location>
        <begin position="30"/>
        <end position="916"/>
    </location>
</feature>
<evidence type="ECO:0000256" key="7">
    <source>
        <dbReference type="ARBA" id="ARBA00022614"/>
    </source>
</evidence>
<evidence type="ECO:0000256" key="17">
    <source>
        <dbReference type="ARBA" id="ARBA00023170"/>
    </source>
</evidence>
<evidence type="ECO:0000256" key="2">
    <source>
        <dbReference type="ARBA" id="ARBA00004479"/>
    </source>
</evidence>
<evidence type="ECO:0000256" key="19">
    <source>
        <dbReference type="ARBA" id="ARBA00047899"/>
    </source>
</evidence>
<dbReference type="InterPro" id="IPR000719">
    <property type="entry name" value="Prot_kinase_dom"/>
</dbReference>
<dbReference type="EMBL" id="LR746271">
    <property type="protein sequence ID" value="CAA7400828.1"/>
    <property type="molecule type" value="Genomic_DNA"/>
</dbReference>
<evidence type="ECO:0000256" key="24">
    <source>
        <dbReference type="SAM" id="SignalP"/>
    </source>
</evidence>
<evidence type="ECO:0000256" key="11">
    <source>
        <dbReference type="ARBA" id="ARBA00022737"/>
    </source>
</evidence>
<keyword evidence="16 23" id="KW-0472">Membrane</keyword>
<evidence type="ECO:0000256" key="6">
    <source>
        <dbReference type="ARBA" id="ARBA00022553"/>
    </source>
</evidence>